<evidence type="ECO:0000256" key="2">
    <source>
        <dbReference type="ARBA" id="ARBA00008343"/>
    </source>
</evidence>
<dbReference type="GO" id="GO:0046872">
    <property type="term" value="F:metal ion binding"/>
    <property type="evidence" value="ECO:0007669"/>
    <property type="project" value="UniProtKB-KW"/>
</dbReference>
<dbReference type="Pfam" id="PF00730">
    <property type="entry name" value="HhH-GPD"/>
    <property type="match status" value="1"/>
</dbReference>
<dbReference type="GO" id="GO:0006298">
    <property type="term" value="P:mismatch repair"/>
    <property type="evidence" value="ECO:0007669"/>
    <property type="project" value="TreeGrafter"/>
</dbReference>
<name>A0A1F7GLE6_9BACT</name>
<evidence type="ECO:0000256" key="9">
    <source>
        <dbReference type="ARBA" id="ARBA00023295"/>
    </source>
</evidence>
<evidence type="ECO:0000256" key="8">
    <source>
        <dbReference type="ARBA" id="ARBA00023204"/>
    </source>
</evidence>
<dbReference type="Gene3D" id="1.10.1670.10">
    <property type="entry name" value="Helix-hairpin-Helix base-excision DNA repair enzymes (C-terminal)"/>
    <property type="match status" value="1"/>
</dbReference>
<keyword evidence="3" id="KW-0479">Metal-binding</keyword>
<keyword evidence="4" id="KW-0227">DNA damage</keyword>
<keyword evidence="8" id="KW-0234">DNA repair</keyword>
<feature type="domain" description="HhH-GPD" evidence="10">
    <location>
        <begin position="40"/>
        <end position="188"/>
    </location>
</feature>
<dbReference type="GO" id="GO:0000701">
    <property type="term" value="F:purine-specific mismatch base pair DNA N-glycosylase activity"/>
    <property type="evidence" value="ECO:0007669"/>
    <property type="project" value="TreeGrafter"/>
</dbReference>
<keyword evidence="7" id="KW-0411">Iron-sulfur</keyword>
<evidence type="ECO:0000256" key="5">
    <source>
        <dbReference type="ARBA" id="ARBA00022801"/>
    </source>
</evidence>
<dbReference type="AlphaFoldDB" id="A0A1F7GLE6"/>
<gene>
    <name evidence="11" type="ORF">A2799_01070</name>
</gene>
<dbReference type="GO" id="GO:0035485">
    <property type="term" value="F:adenine/guanine mispair binding"/>
    <property type="evidence" value="ECO:0007669"/>
    <property type="project" value="TreeGrafter"/>
</dbReference>
<dbReference type="InterPro" id="IPR023170">
    <property type="entry name" value="HhH_base_excis_C"/>
</dbReference>
<organism evidence="11 12">
    <name type="scientific">Candidatus Roizmanbacteria bacterium RIFCSPHIGHO2_01_FULL_39_24</name>
    <dbReference type="NCBI Taxonomy" id="1802032"/>
    <lineage>
        <taxon>Bacteria</taxon>
        <taxon>Candidatus Roizmaniibacteriota</taxon>
    </lineage>
</organism>
<dbReference type="InterPro" id="IPR044298">
    <property type="entry name" value="MIG/MutY"/>
</dbReference>
<comment type="cofactor">
    <cofactor evidence="1">
        <name>[4Fe-4S] cluster</name>
        <dbReference type="ChEBI" id="CHEBI:49883"/>
    </cofactor>
</comment>
<accession>A0A1F7GLE6</accession>
<dbReference type="PANTHER" id="PTHR42944">
    <property type="entry name" value="ADENINE DNA GLYCOSYLASE"/>
    <property type="match status" value="1"/>
</dbReference>
<dbReference type="GO" id="GO:0006284">
    <property type="term" value="P:base-excision repair"/>
    <property type="evidence" value="ECO:0007669"/>
    <property type="project" value="InterPro"/>
</dbReference>
<evidence type="ECO:0000256" key="1">
    <source>
        <dbReference type="ARBA" id="ARBA00001966"/>
    </source>
</evidence>
<evidence type="ECO:0000256" key="7">
    <source>
        <dbReference type="ARBA" id="ARBA00023014"/>
    </source>
</evidence>
<evidence type="ECO:0000313" key="11">
    <source>
        <dbReference type="EMBL" id="OGK19751.1"/>
    </source>
</evidence>
<protein>
    <recommendedName>
        <fullName evidence="10">HhH-GPD domain-containing protein</fullName>
    </recommendedName>
</protein>
<evidence type="ECO:0000256" key="4">
    <source>
        <dbReference type="ARBA" id="ARBA00022763"/>
    </source>
</evidence>
<comment type="caution">
    <text evidence="11">The sequence shown here is derived from an EMBL/GenBank/DDBJ whole genome shotgun (WGS) entry which is preliminary data.</text>
</comment>
<dbReference type="EMBL" id="MFZH01000006">
    <property type="protein sequence ID" value="OGK19751.1"/>
    <property type="molecule type" value="Genomic_DNA"/>
</dbReference>
<dbReference type="GO" id="GO:0032357">
    <property type="term" value="F:oxidized purine DNA binding"/>
    <property type="evidence" value="ECO:0007669"/>
    <property type="project" value="TreeGrafter"/>
</dbReference>
<dbReference type="PROSITE" id="PS01155">
    <property type="entry name" value="ENDONUCLEASE_III_2"/>
    <property type="match status" value="1"/>
</dbReference>
<dbReference type="SMART" id="SM00478">
    <property type="entry name" value="ENDO3c"/>
    <property type="match status" value="1"/>
</dbReference>
<dbReference type="Gene3D" id="1.10.340.30">
    <property type="entry name" value="Hypothetical protein, domain 2"/>
    <property type="match status" value="1"/>
</dbReference>
<dbReference type="GO" id="GO:0034039">
    <property type="term" value="F:8-oxo-7,8-dihydroguanine DNA N-glycosylase activity"/>
    <property type="evidence" value="ECO:0007669"/>
    <property type="project" value="TreeGrafter"/>
</dbReference>
<evidence type="ECO:0000256" key="6">
    <source>
        <dbReference type="ARBA" id="ARBA00023004"/>
    </source>
</evidence>
<dbReference type="InterPro" id="IPR003265">
    <property type="entry name" value="HhH-GPD_domain"/>
</dbReference>
<comment type="similarity">
    <text evidence="2">Belongs to the Nth/MutY family.</text>
</comment>
<dbReference type="SUPFAM" id="SSF48150">
    <property type="entry name" value="DNA-glycosylase"/>
    <property type="match status" value="1"/>
</dbReference>
<sequence>MLKNLSHFKQTVSSYYREKKRNFPWRDIDNPYFIFISEVMLQQTQAHRVIAKYNKFIQLFPTVESLAKASNIEVLRVWQGLGYNRRALFLKKSAEIICEKYTGKIPRIVEKLTGLPGIGYSTACAIATFAYNIPTVFIETNIRTVFIHFFFKEKENVSDQEILELVTKTVDKNNPRDWYYALMDYGVFLKKKYKNPSRKSKSYSKQSRFEGSKRQLRGNIVKLLLEKKRLRLMEIDGDLETVKKVMEELEKEKLIKRKGSVYTIA</sequence>
<dbReference type="InterPro" id="IPR011257">
    <property type="entry name" value="DNA_glycosylase"/>
</dbReference>
<reference evidence="11 12" key="1">
    <citation type="journal article" date="2016" name="Nat. Commun.">
        <title>Thousands of microbial genomes shed light on interconnected biogeochemical processes in an aquifer system.</title>
        <authorList>
            <person name="Anantharaman K."/>
            <person name="Brown C.T."/>
            <person name="Hug L.A."/>
            <person name="Sharon I."/>
            <person name="Castelle C.J."/>
            <person name="Probst A.J."/>
            <person name="Thomas B.C."/>
            <person name="Singh A."/>
            <person name="Wilkins M.J."/>
            <person name="Karaoz U."/>
            <person name="Brodie E.L."/>
            <person name="Williams K.H."/>
            <person name="Hubbard S.S."/>
            <person name="Banfield J.F."/>
        </authorList>
    </citation>
    <scope>NUCLEOTIDE SEQUENCE [LARGE SCALE GENOMIC DNA]</scope>
</reference>
<evidence type="ECO:0000259" key="10">
    <source>
        <dbReference type="SMART" id="SM00478"/>
    </source>
</evidence>
<dbReference type="CDD" id="cd00056">
    <property type="entry name" value="ENDO3c"/>
    <property type="match status" value="1"/>
</dbReference>
<evidence type="ECO:0000313" key="12">
    <source>
        <dbReference type="Proteomes" id="UP000176850"/>
    </source>
</evidence>
<dbReference type="Proteomes" id="UP000176850">
    <property type="component" value="Unassembled WGS sequence"/>
</dbReference>
<dbReference type="GO" id="GO:0051536">
    <property type="term" value="F:iron-sulfur cluster binding"/>
    <property type="evidence" value="ECO:0007669"/>
    <property type="project" value="UniProtKB-KW"/>
</dbReference>
<keyword evidence="5" id="KW-0378">Hydrolase</keyword>
<dbReference type="InterPro" id="IPR004036">
    <property type="entry name" value="Endonuclease-III-like_CS2"/>
</dbReference>
<proteinExistence type="inferred from homology"/>
<keyword evidence="6" id="KW-0408">Iron</keyword>
<dbReference type="PANTHER" id="PTHR42944:SF1">
    <property type="entry name" value="ADENINE DNA GLYCOSYLASE"/>
    <property type="match status" value="1"/>
</dbReference>
<evidence type="ECO:0000256" key="3">
    <source>
        <dbReference type="ARBA" id="ARBA00022723"/>
    </source>
</evidence>
<keyword evidence="9" id="KW-0326">Glycosidase</keyword>